<reference evidence="1" key="2">
    <citation type="journal article" date="2015" name="ISME J.">
        <title>A new class of marine Euryarchaeota group II from the Mediterranean deep chlorophyll maximum.</title>
        <authorList>
            <person name="Martin-Cuadrado A.B."/>
            <person name="Garcia-Heredia I."/>
            <person name="Molto A.G."/>
            <person name="Lopez-Ubeda R."/>
            <person name="Kimes N."/>
            <person name="Lopez-Garcia P."/>
            <person name="Moreira D."/>
            <person name="Rodriguez-Valera F."/>
        </authorList>
    </citation>
    <scope>NUCLEOTIDE SEQUENCE</scope>
</reference>
<dbReference type="Gene3D" id="2.60.40.1250">
    <property type="entry name" value="Thiol:disulfide interchange protein DsbD, N-terminal domain"/>
    <property type="match status" value="1"/>
</dbReference>
<dbReference type="AlphaFoldDB" id="A0A1B1TFP4"/>
<dbReference type="EMBL" id="KP211923">
    <property type="protein sequence ID" value="ANV81099.1"/>
    <property type="molecule type" value="Genomic_DNA"/>
</dbReference>
<dbReference type="InterPro" id="IPR036929">
    <property type="entry name" value="DsbDN_sf"/>
</dbReference>
<proteinExistence type="predicted"/>
<organism evidence="1">
    <name type="scientific">uncultured Poseidoniia archaeon</name>
    <dbReference type="NCBI Taxonomy" id="1697135"/>
    <lineage>
        <taxon>Archaea</taxon>
        <taxon>Methanobacteriati</taxon>
        <taxon>Thermoplasmatota</taxon>
        <taxon>Candidatus Poseidoniia</taxon>
        <taxon>environmental samples</taxon>
    </lineage>
</organism>
<reference evidence="1" key="1">
    <citation type="submission" date="2014-11" db="EMBL/GenBank/DDBJ databases">
        <authorList>
            <person name="Zhu J."/>
            <person name="Qi W."/>
            <person name="Song R."/>
        </authorList>
    </citation>
    <scope>NUCLEOTIDE SEQUENCE</scope>
</reference>
<accession>A0A1B1TFP4</accession>
<name>A0A1B1TFP4_9ARCH</name>
<protein>
    <submittedName>
        <fullName evidence="1">Uncharacterized protein</fullName>
    </submittedName>
</protein>
<evidence type="ECO:0000313" key="1">
    <source>
        <dbReference type="EMBL" id="ANV81099.1"/>
    </source>
</evidence>
<sequence length="183" mass="20401">MALVTVAILASSVIAADGGINEATDLNDTDFESMEYSNVVYEEQEFTISLTLKNESTNISQINWITQVCINSGVCYPPKTIEMNTSDNKTWTASVVVDEDASYLNWRIDQIDDNDTVVRVPDTGFGWKIWSDCWYDGEEWGGNDTSCMTEEENDSVPGFIFSLTLSAIIIAGLMIQRSEGKYE</sequence>